<feature type="transmembrane region" description="Helical" evidence="12">
    <location>
        <begin position="58"/>
        <end position="76"/>
    </location>
</feature>
<evidence type="ECO:0000256" key="2">
    <source>
        <dbReference type="ARBA" id="ARBA00009819"/>
    </source>
</evidence>
<gene>
    <name evidence="13" type="primary">cydA</name>
    <name evidence="13" type="ORF">WFA24289_01735</name>
</gene>
<evidence type="ECO:0000256" key="12">
    <source>
        <dbReference type="PIRNR" id="PIRNR006446"/>
    </source>
</evidence>
<evidence type="ECO:0000256" key="10">
    <source>
        <dbReference type="ARBA" id="ARBA00023004"/>
    </source>
</evidence>
<dbReference type="EMBL" id="CAKKNS010000009">
    <property type="protein sequence ID" value="CAH0417394.1"/>
    <property type="molecule type" value="Genomic_DNA"/>
</dbReference>
<feature type="transmembrane region" description="Helical" evidence="12">
    <location>
        <begin position="20"/>
        <end position="46"/>
    </location>
</feature>
<keyword evidence="10 12" id="KW-0408">Iron</keyword>
<dbReference type="InterPro" id="IPR002585">
    <property type="entry name" value="Cyt-d_ubiquinol_oxidase_su_1"/>
</dbReference>
<proteinExistence type="inferred from homology"/>
<comment type="similarity">
    <text evidence="2 12">Belongs to the cytochrome ubiquinol oxidase subunit 1 family.</text>
</comment>
<evidence type="ECO:0000256" key="6">
    <source>
        <dbReference type="ARBA" id="ARBA00022692"/>
    </source>
</evidence>
<dbReference type="PIRSF" id="PIRSF006446">
    <property type="entry name" value="Cyt_quinol_oxidase_1"/>
    <property type="match status" value="1"/>
</dbReference>
<evidence type="ECO:0000256" key="11">
    <source>
        <dbReference type="ARBA" id="ARBA00023136"/>
    </source>
</evidence>
<dbReference type="PANTHER" id="PTHR30365:SF15">
    <property type="entry name" value="CYTOCHROME BD UBIQUINOL OXIDASE SUBUNIT 1"/>
    <property type="match status" value="1"/>
</dbReference>
<feature type="transmembrane region" description="Helical" evidence="12">
    <location>
        <begin position="96"/>
        <end position="120"/>
    </location>
</feature>
<keyword evidence="7 12" id="KW-0479">Metal-binding</keyword>
<evidence type="ECO:0000256" key="3">
    <source>
        <dbReference type="ARBA" id="ARBA00022448"/>
    </source>
</evidence>
<evidence type="ECO:0000256" key="7">
    <source>
        <dbReference type="ARBA" id="ARBA00022723"/>
    </source>
</evidence>
<feature type="transmembrane region" description="Helical" evidence="12">
    <location>
        <begin position="382"/>
        <end position="404"/>
    </location>
</feature>
<keyword evidence="4 12" id="KW-1003">Cell membrane</keyword>
<dbReference type="EC" id="1.10.3.-" evidence="13"/>
<keyword evidence="13" id="KW-0560">Oxidoreductase</keyword>
<evidence type="ECO:0000256" key="9">
    <source>
        <dbReference type="ARBA" id="ARBA00022989"/>
    </source>
</evidence>
<name>A0ABM8Z7J8_9LACO</name>
<protein>
    <submittedName>
        <fullName evidence="13">Cytochrome bd ubiquinol oxidase subunit 1</fullName>
        <ecNumber evidence="13">1.10.3.-</ecNumber>
    </submittedName>
</protein>
<accession>A0ABM8Z7J8</accession>
<keyword evidence="6 12" id="KW-0812">Transmembrane</keyword>
<keyword evidence="14" id="KW-1185">Reference proteome</keyword>
<keyword evidence="9 12" id="KW-1133">Transmembrane helix</keyword>
<evidence type="ECO:0000256" key="8">
    <source>
        <dbReference type="ARBA" id="ARBA00022982"/>
    </source>
</evidence>
<dbReference type="Pfam" id="PF01654">
    <property type="entry name" value="Cyt_bd_oxida_I"/>
    <property type="match status" value="1"/>
</dbReference>
<evidence type="ECO:0000256" key="4">
    <source>
        <dbReference type="ARBA" id="ARBA00022475"/>
    </source>
</evidence>
<feature type="transmembrane region" description="Helical" evidence="12">
    <location>
        <begin position="224"/>
        <end position="243"/>
    </location>
</feature>
<keyword evidence="8 12" id="KW-0249">Electron transport</keyword>
<evidence type="ECO:0000313" key="14">
    <source>
        <dbReference type="Proteomes" id="UP000789707"/>
    </source>
</evidence>
<comment type="subcellular location">
    <subcellularLocation>
        <location evidence="1">Cell membrane</location>
        <topology evidence="1">Multi-pass membrane protein</topology>
    </subcellularLocation>
</comment>
<sequence length="483" mass="54657">MIDLALSVVSLARFQFAMTTIFHFFFVPFSIGMGLVVSIMETLYVIKKDEVYKHMTKFWSKIFLLSFAVGVVTGIIQEFQFGMNWSAYSRFVGDIFGAPLAIEALVAFFLESTFLGFWMFSWDKVKPALHVTFLWLVTIGSSLSALWILIANSFMQNPSGFILNKETGRAQLVNFADLIKNHQVWLEFPHVLIGAFLTAGFVVAGMSAMALLRKTKNTDFFRKSMKVGLILGLVTTFGMLFTGDRHSLFLQDDQPMKFAATEGLYENVGGKNKSEPWAVVGWYNEKEHKPDFEINVPYVLSILAHHSLTGENKGANEISKELHAKYDKKFGKDMNYYVPFNAIFYAFRVMAVSAGAFLMVAVVGLWFNRKKHSDDFLMNQKWWLWIMSIVTFLPFAANTGGWLVTELGRYPWVVYGYLTIADAVSPNVSAGSMLFSNIVYFLTFCTLGGVMVYYSARVLREGPDDLMQTKAVIKDPFAEEAFN</sequence>
<evidence type="ECO:0000256" key="5">
    <source>
        <dbReference type="ARBA" id="ARBA00022617"/>
    </source>
</evidence>
<dbReference type="RefSeq" id="WP_230097419.1">
    <property type="nucleotide sequence ID" value="NZ_CAKKNS010000009.1"/>
</dbReference>
<feature type="transmembrane region" description="Helical" evidence="12">
    <location>
        <begin position="434"/>
        <end position="454"/>
    </location>
</feature>
<dbReference type="PANTHER" id="PTHR30365">
    <property type="entry name" value="CYTOCHROME D UBIQUINOL OXIDASE"/>
    <property type="match status" value="1"/>
</dbReference>
<feature type="transmembrane region" description="Helical" evidence="12">
    <location>
        <begin position="132"/>
        <end position="150"/>
    </location>
</feature>
<dbReference type="GO" id="GO:0016491">
    <property type="term" value="F:oxidoreductase activity"/>
    <property type="evidence" value="ECO:0007669"/>
    <property type="project" value="UniProtKB-KW"/>
</dbReference>
<organism evidence="13 14">
    <name type="scientific">Periweissella fabaria</name>
    <dbReference type="NCBI Taxonomy" id="546157"/>
    <lineage>
        <taxon>Bacteria</taxon>
        <taxon>Bacillati</taxon>
        <taxon>Bacillota</taxon>
        <taxon>Bacilli</taxon>
        <taxon>Lactobacillales</taxon>
        <taxon>Lactobacillaceae</taxon>
        <taxon>Periweissella</taxon>
    </lineage>
</organism>
<keyword evidence="11 12" id="KW-0472">Membrane</keyword>
<feature type="transmembrane region" description="Helical" evidence="12">
    <location>
        <begin position="342"/>
        <end position="367"/>
    </location>
</feature>
<reference evidence="13 14" key="1">
    <citation type="submission" date="2021-11" db="EMBL/GenBank/DDBJ databases">
        <authorList>
            <person name="Depoorter E."/>
        </authorList>
    </citation>
    <scope>NUCLEOTIDE SEQUENCE [LARGE SCALE GENOMIC DNA]</scope>
    <source>
        <strain evidence="13 14">LMG 24289</strain>
    </source>
</reference>
<evidence type="ECO:0000256" key="1">
    <source>
        <dbReference type="ARBA" id="ARBA00004651"/>
    </source>
</evidence>
<evidence type="ECO:0000313" key="13">
    <source>
        <dbReference type="EMBL" id="CAH0417394.1"/>
    </source>
</evidence>
<dbReference type="Proteomes" id="UP000789707">
    <property type="component" value="Unassembled WGS sequence"/>
</dbReference>
<keyword evidence="5 12" id="KW-0349">Heme</keyword>
<feature type="transmembrane region" description="Helical" evidence="12">
    <location>
        <begin position="191"/>
        <end position="212"/>
    </location>
</feature>
<comment type="caution">
    <text evidence="13">The sequence shown here is derived from an EMBL/GenBank/DDBJ whole genome shotgun (WGS) entry which is preliminary data.</text>
</comment>
<keyword evidence="3 12" id="KW-0813">Transport</keyword>